<sequence length="320" mass="34509">MTTTKTVPEPTTFCGYCVHLSTQSPPSDPVPIPSIETCLIIACHDPSSDSSLSTSPPREQKRSAPSAFPSTNARVVPPPKNARRVAPAHTTSQVTCGAHLVAASTTTLAPGNVSIVLPLRLRQLHRVCRLQHNAPLPVHYHHPRPLHNHLPMLTLCCLHVQLRPLRHPLLHVLCPRCADIAPCTNPVAAHESPPPSLPMSVQDPIARLLATPRAAPSRPPLRAPSQAPVSTHASAPSLCKPSPPCLLHSTETHARRQPPLPPTTTLSSSTDPCFYLAFKHKATFGPRDMRCSPASGPRQSTRSVPNAHSAGHWVRSMTKM</sequence>
<evidence type="ECO:0000313" key="3">
    <source>
        <dbReference type="Proteomes" id="UP001221757"/>
    </source>
</evidence>
<evidence type="ECO:0000313" key="2">
    <source>
        <dbReference type="EMBL" id="KAJ7670545.1"/>
    </source>
</evidence>
<evidence type="ECO:0000256" key="1">
    <source>
        <dbReference type="SAM" id="MobiDB-lite"/>
    </source>
</evidence>
<accession>A0AAD7G8P5</accession>
<feature type="compositionally biased region" description="Polar residues" evidence="1">
    <location>
        <begin position="297"/>
        <end position="306"/>
    </location>
</feature>
<feature type="region of interest" description="Disordered" evidence="1">
    <location>
        <begin position="212"/>
        <end position="268"/>
    </location>
</feature>
<reference evidence="2" key="1">
    <citation type="submission" date="2023-03" db="EMBL/GenBank/DDBJ databases">
        <title>Massive genome expansion in bonnet fungi (Mycena s.s.) driven by repeated elements and novel gene families across ecological guilds.</title>
        <authorList>
            <consortium name="Lawrence Berkeley National Laboratory"/>
            <person name="Harder C.B."/>
            <person name="Miyauchi S."/>
            <person name="Viragh M."/>
            <person name="Kuo A."/>
            <person name="Thoen E."/>
            <person name="Andreopoulos B."/>
            <person name="Lu D."/>
            <person name="Skrede I."/>
            <person name="Drula E."/>
            <person name="Henrissat B."/>
            <person name="Morin E."/>
            <person name="Kohler A."/>
            <person name="Barry K."/>
            <person name="LaButti K."/>
            <person name="Morin E."/>
            <person name="Salamov A."/>
            <person name="Lipzen A."/>
            <person name="Mereny Z."/>
            <person name="Hegedus B."/>
            <person name="Baldrian P."/>
            <person name="Stursova M."/>
            <person name="Weitz H."/>
            <person name="Taylor A."/>
            <person name="Grigoriev I.V."/>
            <person name="Nagy L.G."/>
            <person name="Martin F."/>
            <person name="Kauserud H."/>
        </authorList>
    </citation>
    <scope>NUCLEOTIDE SEQUENCE</scope>
    <source>
        <strain evidence="2">CBHHK067</strain>
    </source>
</reference>
<keyword evidence="3" id="KW-1185">Reference proteome</keyword>
<organism evidence="2 3">
    <name type="scientific">Mycena rosella</name>
    <name type="common">Pink bonnet</name>
    <name type="synonym">Agaricus rosellus</name>
    <dbReference type="NCBI Taxonomy" id="1033263"/>
    <lineage>
        <taxon>Eukaryota</taxon>
        <taxon>Fungi</taxon>
        <taxon>Dikarya</taxon>
        <taxon>Basidiomycota</taxon>
        <taxon>Agaricomycotina</taxon>
        <taxon>Agaricomycetes</taxon>
        <taxon>Agaricomycetidae</taxon>
        <taxon>Agaricales</taxon>
        <taxon>Marasmiineae</taxon>
        <taxon>Mycenaceae</taxon>
        <taxon>Mycena</taxon>
    </lineage>
</organism>
<dbReference type="AlphaFoldDB" id="A0AAD7G8P5"/>
<protein>
    <submittedName>
        <fullName evidence="2">Uncharacterized protein</fullName>
    </submittedName>
</protein>
<proteinExistence type="predicted"/>
<dbReference type="EMBL" id="JARKIE010000179">
    <property type="protein sequence ID" value="KAJ7670545.1"/>
    <property type="molecule type" value="Genomic_DNA"/>
</dbReference>
<feature type="region of interest" description="Disordered" evidence="1">
    <location>
        <begin position="289"/>
        <end position="320"/>
    </location>
</feature>
<gene>
    <name evidence="2" type="ORF">B0H17DRAFT_1085822</name>
</gene>
<feature type="compositionally biased region" description="Low complexity" evidence="1">
    <location>
        <begin position="223"/>
        <end position="240"/>
    </location>
</feature>
<comment type="caution">
    <text evidence="2">The sequence shown here is derived from an EMBL/GenBank/DDBJ whole genome shotgun (WGS) entry which is preliminary data.</text>
</comment>
<feature type="region of interest" description="Disordered" evidence="1">
    <location>
        <begin position="49"/>
        <end position="89"/>
    </location>
</feature>
<name>A0AAD7G8P5_MYCRO</name>
<dbReference type="Proteomes" id="UP001221757">
    <property type="component" value="Unassembled WGS sequence"/>
</dbReference>